<dbReference type="RefSeq" id="WP_054341120.1">
    <property type="nucleotide sequence ID" value="NZ_FTOE01000008.1"/>
</dbReference>
<dbReference type="SUPFAM" id="SSF48498">
    <property type="entry name" value="Tetracyclin repressor-like, C-terminal domain"/>
    <property type="match status" value="1"/>
</dbReference>
<feature type="DNA-binding region" description="H-T-H motif" evidence="4">
    <location>
        <begin position="32"/>
        <end position="51"/>
    </location>
</feature>
<dbReference type="EMBL" id="FTOE01000008">
    <property type="protein sequence ID" value="SIS94615.1"/>
    <property type="molecule type" value="Genomic_DNA"/>
</dbReference>
<protein>
    <submittedName>
        <fullName evidence="6">Transcriptional regulator, TetR family</fullName>
    </submittedName>
</protein>
<evidence type="ECO:0000259" key="5">
    <source>
        <dbReference type="PROSITE" id="PS50977"/>
    </source>
</evidence>
<organism evidence="6 7">
    <name type="scientific">Neptunomonas antarctica</name>
    <dbReference type="NCBI Taxonomy" id="619304"/>
    <lineage>
        <taxon>Bacteria</taxon>
        <taxon>Pseudomonadati</taxon>
        <taxon>Pseudomonadota</taxon>
        <taxon>Gammaproteobacteria</taxon>
        <taxon>Oceanospirillales</taxon>
        <taxon>Oceanospirillaceae</taxon>
        <taxon>Neptunomonas</taxon>
    </lineage>
</organism>
<feature type="domain" description="HTH tetR-type" evidence="5">
    <location>
        <begin position="9"/>
        <end position="69"/>
    </location>
</feature>
<dbReference type="InterPro" id="IPR009057">
    <property type="entry name" value="Homeodomain-like_sf"/>
</dbReference>
<name>A0A1N7N8D9_9GAMM</name>
<dbReference type="InterPro" id="IPR036271">
    <property type="entry name" value="Tet_transcr_reg_TetR-rel_C_sf"/>
</dbReference>
<dbReference type="STRING" id="619304.SAMN05421760_108130"/>
<evidence type="ECO:0000256" key="1">
    <source>
        <dbReference type="ARBA" id="ARBA00023015"/>
    </source>
</evidence>
<evidence type="ECO:0000256" key="2">
    <source>
        <dbReference type="ARBA" id="ARBA00023125"/>
    </source>
</evidence>
<dbReference type="Gene3D" id="1.10.357.10">
    <property type="entry name" value="Tetracycline Repressor, domain 2"/>
    <property type="match status" value="1"/>
</dbReference>
<gene>
    <name evidence="6" type="ORF">SAMN05421760_108130</name>
</gene>
<dbReference type="GO" id="GO:0003677">
    <property type="term" value="F:DNA binding"/>
    <property type="evidence" value="ECO:0007669"/>
    <property type="project" value="UniProtKB-UniRule"/>
</dbReference>
<dbReference type="PROSITE" id="PS50977">
    <property type="entry name" value="HTH_TETR_2"/>
    <property type="match status" value="1"/>
</dbReference>
<dbReference type="InterPro" id="IPR001647">
    <property type="entry name" value="HTH_TetR"/>
</dbReference>
<dbReference type="PANTHER" id="PTHR47506:SF7">
    <property type="entry name" value="TRANSCRIPTIONAL REGULATORY PROTEIN"/>
    <property type="match status" value="1"/>
</dbReference>
<dbReference type="PANTHER" id="PTHR47506">
    <property type="entry name" value="TRANSCRIPTIONAL REGULATORY PROTEIN"/>
    <property type="match status" value="1"/>
</dbReference>
<evidence type="ECO:0000256" key="3">
    <source>
        <dbReference type="ARBA" id="ARBA00023163"/>
    </source>
</evidence>
<evidence type="ECO:0000313" key="6">
    <source>
        <dbReference type="EMBL" id="SIS94615.1"/>
    </source>
</evidence>
<dbReference type="PRINTS" id="PR00455">
    <property type="entry name" value="HTHTETR"/>
</dbReference>
<proteinExistence type="predicted"/>
<accession>A0A1N7N8D9</accession>
<dbReference type="Proteomes" id="UP000185999">
    <property type="component" value="Unassembled WGS sequence"/>
</dbReference>
<keyword evidence="1" id="KW-0805">Transcription regulation</keyword>
<keyword evidence="3" id="KW-0804">Transcription</keyword>
<evidence type="ECO:0000256" key="4">
    <source>
        <dbReference type="PROSITE-ProRule" id="PRU00335"/>
    </source>
</evidence>
<keyword evidence="2 4" id="KW-0238">DNA-binding</keyword>
<dbReference type="AlphaFoldDB" id="A0A1N7N8D9"/>
<reference evidence="7" key="1">
    <citation type="submission" date="2017-01" db="EMBL/GenBank/DDBJ databases">
        <authorList>
            <person name="Varghese N."/>
            <person name="Submissions S."/>
        </authorList>
    </citation>
    <scope>NUCLEOTIDE SEQUENCE [LARGE SCALE GENOMIC DNA]</scope>
    <source>
        <strain evidence="7">DSM 22306</strain>
    </source>
</reference>
<dbReference type="Pfam" id="PF00440">
    <property type="entry name" value="TetR_N"/>
    <property type="match status" value="1"/>
</dbReference>
<evidence type="ECO:0000313" key="7">
    <source>
        <dbReference type="Proteomes" id="UP000185999"/>
    </source>
</evidence>
<sequence length="189" mass="21138">MAWSQEHKIKTRQKILNSAAQLFTQNGFDHVGINDVMRHAGLTRGAFYTHFSSKAELYAESIVAAAMEIGHRTDPDHPDVPPLESIIKTYLSMEHRKGETLRCPLAFLTTDMTQRDEQVRNAYTRVFKGFVNNLGKHLEQQNGYADTQKSMQQAVMMIGGLAISRALNDDTLASELLDSCHAALTTQSN</sequence>
<keyword evidence="7" id="KW-1185">Reference proteome</keyword>
<dbReference type="SUPFAM" id="SSF46689">
    <property type="entry name" value="Homeodomain-like"/>
    <property type="match status" value="1"/>
</dbReference>
<dbReference type="Gene3D" id="1.10.10.60">
    <property type="entry name" value="Homeodomain-like"/>
    <property type="match status" value="1"/>
</dbReference>
<dbReference type="OrthoDB" id="9798857at2"/>